<keyword evidence="7" id="KW-0813">Transport</keyword>
<evidence type="ECO:0000256" key="7">
    <source>
        <dbReference type="RuleBase" id="RU003879"/>
    </source>
</evidence>
<comment type="caution">
    <text evidence="8">The sequence shown here is derived from an EMBL/GenBank/DDBJ whole genome shotgun (WGS) entry which is preliminary data.</text>
</comment>
<evidence type="ECO:0000256" key="1">
    <source>
        <dbReference type="ARBA" id="ARBA00004162"/>
    </source>
</evidence>
<sequence>MAELATNGKGGGKQKKMNVRVDFTPMVDMMMLLITFFMLCTSLSKPQTMQLTMPSNDKNVNEADKSETKASQTITLYLGANDKIYYGEGLPKYEDVNWLKETTWGKSGLRKVLIEHQTEDGTVPVAKIMLAKQKLDEKRLKNPAQWPDSVYEKALNQIKEGNIEGEPNKIPTLTIVIKPLETCSYKNLVDALDEMQICSIGKYVIDKINPDDEKLIKLKGIK</sequence>
<keyword evidence="3" id="KW-1003">Cell membrane</keyword>
<dbReference type="AlphaFoldDB" id="A0AAQ1ZJV7"/>
<name>A0AAQ1ZJV7_9BACT</name>
<dbReference type="Pfam" id="PF02472">
    <property type="entry name" value="ExbD"/>
    <property type="match status" value="1"/>
</dbReference>
<evidence type="ECO:0000256" key="2">
    <source>
        <dbReference type="ARBA" id="ARBA00005811"/>
    </source>
</evidence>
<dbReference type="GO" id="GO:0005886">
    <property type="term" value="C:plasma membrane"/>
    <property type="evidence" value="ECO:0007669"/>
    <property type="project" value="UniProtKB-SubCell"/>
</dbReference>
<evidence type="ECO:0000256" key="4">
    <source>
        <dbReference type="ARBA" id="ARBA00022692"/>
    </source>
</evidence>
<dbReference type="GO" id="GO:0022857">
    <property type="term" value="F:transmembrane transporter activity"/>
    <property type="evidence" value="ECO:0007669"/>
    <property type="project" value="InterPro"/>
</dbReference>
<keyword evidence="4 7" id="KW-0812">Transmembrane</keyword>
<accession>A0AAQ1ZJV7</accession>
<keyword evidence="6" id="KW-0472">Membrane</keyword>
<keyword evidence="7" id="KW-0653">Protein transport</keyword>
<proteinExistence type="inferred from homology"/>
<keyword evidence="5" id="KW-1133">Transmembrane helix</keyword>
<protein>
    <submittedName>
        <fullName evidence="8">Biopolymer transport protein ExbD/TolR</fullName>
    </submittedName>
</protein>
<dbReference type="PANTHER" id="PTHR30558">
    <property type="entry name" value="EXBD MEMBRANE COMPONENT OF PMF-DRIVEN MACROMOLECULE IMPORT SYSTEM"/>
    <property type="match status" value="1"/>
</dbReference>
<dbReference type="PANTHER" id="PTHR30558:SF3">
    <property type="entry name" value="BIOPOLYMER TRANSPORT PROTEIN EXBD-RELATED"/>
    <property type="match status" value="1"/>
</dbReference>
<dbReference type="GO" id="GO:0015031">
    <property type="term" value="P:protein transport"/>
    <property type="evidence" value="ECO:0007669"/>
    <property type="project" value="UniProtKB-KW"/>
</dbReference>
<evidence type="ECO:0000313" key="8">
    <source>
        <dbReference type="EMBL" id="SUB80712.1"/>
    </source>
</evidence>
<evidence type="ECO:0000256" key="3">
    <source>
        <dbReference type="ARBA" id="ARBA00022475"/>
    </source>
</evidence>
<comment type="similarity">
    <text evidence="2 7">Belongs to the ExbD/TolR family.</text>
</comment>
<evidence type="ECO:0000313" key="9">
    <source>
        <dbReference type="Proteomes" id="UP000255283"/>
    </source>
</evidence>
<evidence type="ECO:0000256" key="6">
    <source>
        <dbReference type="ARBA" id="ARBA00023136"/>
    </source>
</evidence>
<gene>
    <name evidence="8" type="ORF">NCTC13063_02008</name>
</gene>
<dbReference type="InterPro" id="IPR003400">
    <property type="entry name" value="ExbD"/>
</dbReference>
<dbReference type="Proteomes" id="UP000255283">
    <property type="component" value="Unassembled WGS sequence"/>
</dbReference>
<organism evidence="8 9">
    <name type="scientific">Segatella buccae</name>
    <dbReference type="NCBI Taxonomy" id="28126"/>
    <lineage>
        <taxon>Bacteria</taxon>
        <taxon>Pseudomonadati</taxon>
        <taxon>Bacteroidota</taxon>
        <taxon>Bacteroidia</taxon>
        <taxon>Bacteroidales</taxon>
        <taxon>Prevotellaceae</taxon>
        <taxon>Segatella</taxon>
    </lineage>
</organism>
<evidence type="ECO:0000256" key="5">
    <source>
        <dbReference type="ARBA" id="ARBA00022989"/>
    </source>
</evidence>
<dbReference type="RefSeq" id="WP_004341730.1">
    <property type="nucleotide sequence ID" value="NZ_CALLWX010000002.1"/>
</dbReference>
<dbReference type="EMBL" id="UGTJ01000001">
    <property type="protein sequence ID" value="SUB80712.1"/>
    <property type="molecule type" value="Genomic_DNA"/>
</dbReference>
<reference evidence="8 9" key="1">
    <citation type="submission" date="2018-06" db="EMBL/GenBank/DDBJ databases">
        <authorList>
            <consortium name="Pathogen Informatics"/>
            <person name="Doyle S."/>
        </authorList>
    </citation>
    <scope>NUCLEOTIDE SEQUENCE [LARGE SCALE GENOMIC DNA]</scope>
    <source>
        <strain evidence="8 9">NCTC13063</strain>
    </source>
</reference>
<comment type="subcellular location">
    <subcellularLocation>
        <location evidence="1">Cell membrane</location>
        <topology evidence="1">Single-pass membrane protein</topology>
    </subcellularLocation>
    <subcellularLocation>
        <location evidence="7">Cell membrane</location>
        <topology evidence="7">Single-pass type II membrane protein</topology>
    </subcellularLocation>
</comment>